<evidence type="ECO:0000313" key="3">
    <source>
        <dbReference type="EMBL" id="MPM40053.1"/>
    </source>
</evidence>
<accession>A0A644ZMX8</accession>
<dbReference type="InterPro" id="IPR013830">
    <property type="entry name" value="SGNH_hydro"/>
</dbReference>
<name>A0A644ZMX8_9ZZZZ</name>
<feature type="domain" description="SGNH hydrolase-type esterase" evidence="1">
    <location>
        <begin position="52"/>
        <end position="203"/>
    </location>
</feature>
<dbReference type="PANTHER" id="PTHR37834">
    <property type="entry name" value="GDSL-LIKE LIPASE/ACYLHYDROLASE DOMAIN PROTEIN (AFU_ORTHOLOGUE AFUA_2G00620)"/>
    <property type="match status" value="1"/>
</dbReference>
<dbReference type="InterPro" id="IPR052762">
    <property type="entry name" value="PCW_deacetylase/CE"/>
</dbReference>
<dbReference type="Pfam" id="PF13472">
    <property type="entry name" value="Lipase_GDSL_2"/>
    <property type="match status" value="1"/>
</dbReference>
<dbReference type="GO" id="GO:0052689">
    <property type="term" value="F:carboxylic ester hydrolase activity"/>
    <property type="evidence" value="ECO:0007669"/>
    <property type="project" value="InterPro"/>
</dbReference>
<organism evidence="3">
    <name type="scientific">bioreactor metagenome</name>
    <dbReference type="NCBI Taxonomy" id="1076179"/>
    <lineage>
        <taxon>unclassified sequences</taxon>
        <taxon>metagenomes</taxon>
        <taxon>ecological metagenomes</taxon>
    </lineage>
</organism>
<protein>
    <submittedName>
        <fullName evidence="3">Cellulase/esterase CelE</fullName>
    </submittedName>
</protein>
<dbReference type="InterPro" id="IPR040794">
    <property type="entry name" value="CE2_N"/>
</dbReference>
<evidence type="ECO:0000259" key="2">
    <source>
        <dbReference type="Pfam" id="PF17996"/>
    </source>
</evidence>
<dbReference type="InterPro" id="IPR036514">
    <property type="entry name" value="SGNH_hydro_sf"/>
</dbReference>
<dbReference type="InterPro" id="IPR037461">
    <property type="entry name" value="CtCE2-like_dom"/>
</dbReference>
<sequence length="271" mass="31091">MFAKDLKKGTHKIRVQKRTEGEQGKTTIHSFILSKGARLINPGIERKRRIEFIGNSITAGYGTEGKTKTEPFKPETENCNYAYGCIISRFFDADYTLIAHSGRGAARNYGDTARVSKVSMKDLMLYTYDEDRLKNWDFRDFKWNFKEYRPDLVVINLGSNDFSTKPHPLKEEFLGAYDKIINQIRENYGDVKILCVAPPKGNAFDYLREFCIERKDPNIHFAAYLNGVYNNDSDQGSSGHPNFTGQRKIAMTLIPHISSIMGWEIDQKVVY</sequence>
<dbReference type="Pfam" id="PF17996">
    <property type="entry name" value="CE2_N"/>
    <property type="match status" value="1"/>
</dbReference>
<dbReference type="EMBL" id="VSSQ01008860">
    <property type="protein sequence ID" value="MPM40053.1"/>
    <property type="molecule type" value="Genomic_DNA"/>
</dbReference>
<dbReference type="PANTHER" id="PTHR37834:SF2">
    <property type="entry name" value="ESTERASE, SGNH HYDROLASE-TYPE"/>
    <property type="match status" value="1"/>
</dbReference>
<dbReference type="SUPFAM" id="SSF52266">
    <property type="entry name" value="SGNH hydrolase"/>
    <property type="match status" value="1"/>
</dbReference>
<comment type="caution">
    <text evidence="3">The sequence shown here is derived from an EMBL/GenBank/DDBJ whole genome shotgun (WGS) entry which is preliminary data.</text>
</comment>
<reference evidence="3" key="1">
    <citation type="submission" date="2019-08" db="EMBL/GenBank/DDBJ databases">
        <authorList>
            <person name="Kucharzyk K."/>
            <person name="Murdoch R.W."/>
            <person name="Higgins S."/>
            <person name="Loffler F."/>
        </authorList>
    </citation>
    <scope>NUCLEOTIDE SEQUENCE</scope>
</reference>
<dbReference type="Gene3D" id="2.60.120.260">
    <property type="entry name" value="Galactose-binding domain-like"/>
    <property type="match status" value="1"/>
</dbReference>
<gene>
    <name evidence="3" type="primary">celE_2</name>
    <name evidence="3" type="ORF">SDC9_86691</name>
</gene>
<proteinExistence type="predicted"/>
<evidence type="ECO:0000259" key="1">
    <source>
        <dbReference type="Pfam" id="PF13472"/>
    </source>
</evidence>
<dbReference type="AlphaFoldDB" id="A0A644ZMX8"/>
<feature type="domain" description="Carbohydrate esterase 2 N-terminal" evidence="2">
    <location>
        <begin position="3"/>
        <end position="42"/>
    </location>
</feature>
<dbReference type="CDD" id="cd01831">
    <property type="entry name" value="Endoglucanase_E_like"/>
    <property type="match status" value="1"/>
</dbReference>
<dbReference type="Gene3D" id="3.40.50.1110">
    <property type="entry name" value="SGNH hydrolase"/>
    <property type="match status" value="1"/>
</dbReference>